<gene>
    <name evidence="2" type="primary">AGBL5</name>
</gene>
<feature type="non-terminal residue" evidence="2">
    <location>
        <position position="1"/>
    </location>
</feature>
<feature type="region of interest" description="Disordered" evidence="1">
    <location>
        <begin position="34"/>
        <end position="75"/>
    </location>
</feature>
<accession>A0A1A8VAD0</accession>
<reference evidence="2" key="1">
    <citation type="submission" date="2016-05" db="EMBL/GenBank/DDBJ databases">
        <authorList>
            <person name="Lavstsen T."/>
            <person name="Jespersen J.S."/>
        </authorList>
    </citation>
    <scope>NUCLEOTIDE SEQUENCE</scope>
    <source>
        <tissue evidence="2">Brain</tissue>
    </source>
</reference>
<dbReference type="AlphaFoldDB" id="A0A1A8VAD0"/>
<organism evidence="2">
    <name type="scientific">Nothobranchius furzeri</name>
    <name type="common">Turquoise killifish</name>
    <dbReference type="NCBI Taxonomy" id="105023"/>
    <lineage>
        <taxon>Eukaryota</taxon>
        <taxon>Metazoa</taxon>
        <taxon>Chordata</taxon>
        <taxon>Craniata</taxon>
        <taxon>Vertebrata</taxon>
        <taxon>Euteleostomi</taxon>
        <taxon>Actinopterygii</taxon>
        <taxon>Neopterygii</taxon>
        <taxon>Teleostei</taxon>
        <taxon>Neoteleostei</taxon>
        <taxon>Acanthomorphata</taxon>
        <taxon>Ovalentaria</taxon>
        <taxon>Atherinomorphae</taxon>
        <taxon>Cyprinodontiformes</taxon>
        <taxon>Nothobranchiidae</taxon>
        <taxon>Nothobranchius</taxon>
    </lineage>
</organism>
<proteinExistence type="predicted"/>
<name>A0A1A8VAD0_NOTFU</name>
<evidence type="ECO:0000256" key="1">
    <source>
        <dbReference type="SAM" id="MobiDB-lite"/>
    </source>
</evidence>
<protein>
    <submittedName>
        <fullName evidence="2">ATP/GTP binding protein-like 5</fullName>
    </submittedName>
</protein>
<evidence type="ECO:0000313" key="2">
    <source>
        <dbReference type="EMBL" id="SBS56567.1"/>
    </source>
</evidence>
<reference evidence="2" key="2">
    <citation type="submission" date="2016-06" db="EMBL/GenBank/DDBJ databases">
        <title>The genome of a short-lived fish provides insights into sex chromosome evolution and the genetic control of aging.</title>
        <authorList>
            <person name="Reichwald K."/>
            <person name="Felder M."/>
            <person name="Petzold A."/>
            <person name="Koch P."/>
            <person name="Groth M."/>
            <person name="Platzer M."/>
        </authorList>
    </citation>
    <scope>NUCLEOTIDE SEQUENCE</scope>
    <source>
        <tissue evidence="2">Brain</tissue>
    </source>
</reference>
<dbReference type="EMBL" id="HAEJ01016110">
    <property type="protein sequence ID" value="SBS56567.1"/>
    <property type="molecule type" value="Transcribed_RNA"/>
</dbReference>
<sequence length="103" mass="11098">TYHSPTTPPTSPGDMKLSACMKVEKLLRPDLIRHRSLPGISDREGAMQLNSQQEHKQESSLQMSRGGHSRGGCEATGGENLLTNINVTAGGGGRQGFHDLIFL</sequence>
<feature type="non-terminal residue" evidence="2">
    <location>
        <position position="103"/>
    </location>
</feature>